<reference evidence="3 4" key="1">
    <citation type="journal article" date="2024" name="Nat. Commun.">
        <title>Phylogenomics reveals the evolutionary origins of lichenization in chlorophyte algae.</title>
        <authorList>
            <person name="Puginier C."/>
            <person name="Libourel C."/>
            <person name="Otte J."/>
            <person name="Skaloud P."/>
            <person name="Haon M."/>
            <person name="Grisel S."/>
            <person name="Petersen M."/>
            <person name="Berrin J.G."/>
            <person name="Delaux P.M."/>
            <person name="Dal Grande F."/>
            <person name="Keller J."/>
        </authorList>
    </citation>
    <scope>NUCLEOTIDE SEQUENCE [LARGE SCALE GENOMIC DNA]</scope>
    <source>
        <strain evidence="3 4">SAG 2043</strain>
    </source>
</reference>
<comment type="caution">
    <text evidence="3">The sequence shown here is derived from an EMBL/GenBank/DDBJ whole genome shotgun (WGS) entry which is preliminary data.</text>
</comment>
<dbReference type="Pfam" id="PF04520">
    <property type="entry name" value="Senescence_reg"/>
    <property type="match status" value="1"/>
</dbReference>
<keyword evidence="4" id="KW-1185">Reference proteome</keyword>
<evidence type="ECO:0000256" key="1">
    <source>
        <dbReference type="ARBA" id="ARBA00034773"/>
    </source>
</evidence>
<feature type="region of interest" description="Disordered" evidence="2">
    <location>
        <begin position="69"/>
        <end position="148"/>
    </location>
</feature>
<accession>A0AAW1RBC8</accession>
<evidence type="ECO:0000313" key="4">
    <source>
        <dbReference type="Proteomes" id="UP001489004"/>
    </source>
</evidence>
<dbReference type="InterPro" id="IPR007608">
    <property type="entry name" value="Senescence_reg_S40"/>
</dbReference>
<feature type="compositionally biased region" description="Low complexity" evidence="2">
    <location>
        <begin position="102"/>
        <end position="112"/>
    </location>
</feature>
<evidence type="ECO:0000256" key="2">
    <source>
        <dbReference type="SAM" id="MobiDB-lite"/>
    </source>
</evidence>
<dbReference type="AlphaFoldDB" id="A0AAW1RBC8"/>
<dbReference type="Proteomes" id="UP001489004">
    <property type="component" value="Unassembled WGS sequence"/>
</dbReference>
<organism evidence="3 4">
    <name type="scientific">[Myrmecia] bisecta</name>
    <dbReference type="NCBI Taxonomy" id="41462"/>
    <lineage>
        <taxon>Eukaryota</taxon>
        <taxon>Viridiplantae</taxon>
        <taxon>Chlorophyta</taxon>
        <taxon>core chlorophytes</taxon>
        <taxon>Trebouxiophyceae</taxon>
        <taxon>Trebouxiales</taxon>
        <taxon>Trebouxiaceae</taxon>
        <taxon>Myrmecia</taxon>
    </lineage>
</organism>
<proteinExistence type="inferred from homology"/>
<dbReference type="EMBL" id="JALJOR010000001">
    <property type="protein sequence ID" value="KAK9830522.1"/>
    <property type="molecule type" value="Genomic_DNA"/>
</dbReference>
<dbReference type="GO" id="GO:0010150">
    <property type="term" value="P:leaf senescence"/>
    <property type="evidence" value="ECO:0007669"/>
    <property type="project" value="UniProtKB-ARBA"/>
</dbReference>
<gene>
    <name evidence="3" type="ORF">WJX72_012210</name>
</gene>
<feature type="compositionally biased region" description="Polar residues" evidence="2">
    <location>
        <begin position="128"/>
        <end position="148"/>
    </location>
</feature>
<name>A0AAW1RBC8_9CHLO</name>
<evidence type="ECO:0000313" key="3">
    <source>
        <dbReference type="EMBL" id="KAK9830522.1"/>
    </source>
</evidence>
<sequence length="317" mass="33582">MWPLDGFAFTPSGFLHVQTAYCVTIFIGGDPAGAPVVTGRLQPLGPCKALDQISQGLVELPKSEQLELDERDVWEGSEPIGADAAGDESEAESEAAKEAEASDSSSESDMSEQAMQGIPAFRGEGDPHSSSTQGLHLSPSVGSASAETNPIAMPSLQSAHRHKHADRGQRRHVFGVQSLPAGHIKMGTSAPINIPMMATMAAKNFGTGTGAHKRQLDQDRQASTFVPPHLLEQQAQRTAATQAADLYTGVSPSASLKREKLIQRNAILRRTGFIESLPGHEPTMEPIKESHLEVLLQGQSALSQALGTSPAVRSSAL</sequence>
<comment type="similarity">
    <text evidence="1">Belongs to the senescence regulator S40 family.</text>
</comment>
<protein>
    <submittedName>
        <fullName evidence="3">Uncharacterized protein</fullName>
    </submittedName>
</protein>